<dbReference type="OrthoDB" id="9790247at2"/>
<proteinExistence type="predicted"/>
<organism evidence="3 4">
    <name type="scientific">Vibrio genomosp. F10 str. ZF-129</name>
    <dbReference type="NCBI Taxonomy" id="1187848"/>
    <lineage>
        <taxon>Bacteria</taxon>
        <taxon>Pseudomonadati</taxon>
        <taxon>Pseudomonadota</taxon>
        <taxon>Gammaproteobacteria</taxon>
        <taxon>Vibrionales</taxon>
        <taxon>Vibrionaceae</taxon>
        <taxon>Vibrio</taxon>
    </lineage>
</organism>
<accession>A0A1E5BDW5</accession>
<sequence length="1413" mass="153331">MQWNNSFWLCILLFSSFARAGGSIPPSSSCEVKGNKDFVATINVTGSNSYQEFYFTSGNGNQRQETLWYTGISNPNPDYLFNEQNLTTGSAYVLRFDHDADTNMSYYYRRSPSDNAWQFIESVNKSIENGNISGNGVGVGSYSCEEVSEVIPPPVYSSNAQYEFGTKQCSSMPCTIEFTKDYDFAPLVFVMPTIDTVSPDEDKPATLYISSELTADSTSVQITKDTINLLQMDNDVPITEVSYLIIEPGVASFNGHEVIAGYVDTNANDSKSHTGNSANVPFSDFGKQGSFNSPIVLHQIQTRNNGDKWMTSGKLLTGNDNNSARLFLELSASRDRNHNYVEERIAFIATNSLSALEVDGYNIHFGRGFRTPDQTGNDPMEDGCTRGYASIPLDGIDGIIGKKQERNGGHGGWARRCEIKNDNQVSFAIDEDFLDRTHLREELGYFAFERLEIDIDICTYFPEPVQSWGPNGELNLRSPNILISGWSEEYQSQYFINGSLQVPFDATENANSLSQLAQSCVLGSSTEDCALRNGILQPPLIPIPPALDPEWGQEGLVLDFWNMENCTNSTSCSFTDDGTTIAITISDSLRSLKVSNYTSRIFTVTFLAKSGDGISIEDYFSDGKVESIFEANSNYTFGSFTSNGTGGKLTYSSNVILNIESTFLQDTPVEMTDTGGLKDLIVYGPTADVTIKNVNSDVYLNIVGLNVHFTNQIILRGSVSSNNLIMDVSGSRIVGEDNFCSSGPPSGDYQLVLTPATDIALTCETIPLTATVYKDDAVDNSFNGNITLSVDGLDKETKAANSGIATFDLSATQASTADAEVTTTIDGGSYSDTGNYKFVPYRFDVPDQYLIAMKPESVAAKVLACNSGNAVDVGYSGTPTITSNMVQPSSGSGTLTYAPIFSGGTSTDESSSIEFSESGQLTVSLIDTSFNCVGYDDCPIEGEDELTGVFTVNSRPWTFAICTDDDVSGTATGGVGYKESGEVFATQVKPIVWQTGGSTSGVIETSGYCGAAVTQNFFISGAPSATVEMTHEVATPLGGVDGQLSGSLLKSHDSSVGFYNYSDLSWDEVGSVRLLVDTQAIYLEMDINQGSRSIGRFYPAFFTVIDTRWDYPGPQPHVYMGQPFDGVEFDVEALNSSNNAVQNYPLFDPSLLAKFDLYENSAFSTRLAAPALEDVSWAVNTNRSIGTFSNSANNDCTDSICWLKQTTFVPDGPFNALEDIEVSNITLDGAISVTNIDPINYTTGGDILTVQPDIRFGRMSLKDVGGNQNTVITVPLTVEYWNGSRFITNSDDSSTDFDGNGYCHQLIWSDIGTDNASLSGTGPVSLGESRKLVASQSDPAREQVKFWLVLDSPEEENGESSSCTGSDNGLPWLRYNWDGADTDEEDPSTVVTFGIHRGNDRVIYRGESGLIGQ</sequence>
<evidence type="ECO:0000256" key="1">
    <source>
        <dbReference type="SAM" id="SignalP"/>
    </source>
</evidence>
<feature type="domain" description="DUF6701" evidence="2">
    <location>
        <begin position="908"/>
        <end position="1407"/>
    </location>
</feature>
<evidence type="ECO:0000259" key="2">
    <source>
        <dbReference type="Pfam" id="PF20419"/>
    </source>
</evidence>
<dbReference type="InterPro" id="IPR046524">
    <property type="entry name" value="DUF6701"/>
</dbReference>
<dbReference type="STRING" id="1187848.A1QO_01220"/>
<feature type="chain" id="PRO_5009171580" description="DUF6701 domain-containing protein" evidence="1">
    <location>
        <begin position="21"/>
        <end position="1413"/>
    </location>
</feature>
<dbReference type="eggNOG" id="COG5571">
    <property type="taxonomic scope" value="Bacteria"/>
</dbReference>
<gene>
    <name evidence="3" type="ORF">A1QO_01220</name>
</gene>
<dbReference type="RefSeq" id="WP_017041096.1">
    <property type="nucleotide sequence ID" value="NZ_AJYQ02000103.1"/>
</dbReference>
<reference evidence="3 4" key="1">
    <citation type="journal article" date="2012" name="Science">
        <title>Ecological populations of bacteria act as socially cohesive units of antibiotic production and resistance.</title>
        <authorList>
            <person name="Cordero O.X."/>
            <person name="Wildschutte H."/>
            <person name="Kirkup B."/>
            <person name="Proehl S."/>
            <person name="Ngo L."/>
            <person name="Hussain F."/>
            <person name="Le Roux F."/>
            <person name="Mincer T."/>
            <person name="Polz M.F."/>
        </authorList>
    </citation>
    <scope>NUCLEOTIDE SEQUENCE [LARGE SCALE GENOMIC DNA]</scope>
    <source>
        <strain evidence="3 4">ZF-129</strain>
    </source>
</reference>
<dbReference type="Pfam" id="PF20419">
    <property type="entry name" value="DUF6701"/>
    <property type="match status" value="1"/>
</dbReference>
<name>A0A1E5BDW5_9VIBR</name>
<evidence type="ECO:0000313" key="4">
    <source>
        <dbReference type="Proteomes" id="UP000094741"/>
    </source>
</evidence>
<comment type="caution">
    <text evidence="3">The sequence shown here is derived from an EMBL/GenBank/DDBJ whole genome shotgun (WGS) entry which is preliminary data.</text>
</comment>
<protein>
    <recommendedName>
        <fullName evidence="2">DUF6701 domain-containing protein</fullName>
    </recommendedName>
</protein>
<evidence type="ECO:0000313" key="3">
    <source>
        <dbReference type="EMBL" id="OEE33541.1"/>
    </source>
</evidence>
<keyword evidence="1" id="KW-0732">Signal</keyword>
<dbReference type="EMBL" id="AJYQ02000103">
    <property type="protein sequence ID" value="OEE33541.1"/>
    <property type="molecule type" value="Genomic_DNA"/>
</dbReference>
<feature type="signal peptide" evidence="1">
    <location>
        <begin position="1"/>
        <end position="20"/>
    </location>
</feature>
<dbReference type="Proteomes" id="UP000094741">
    <property type="component" value="Unassembled WGS sequence"/>
</dbReference>